<protein>
    <submittedName>
        <fullName evidence="1">Uncharacterized protein</fullName>
    </submittedName>
</protein>
<dbReference type="RefSeq" id="WP_013255056.1">
    <property type="nucleotide sequence ID" value="NC_014364.1"/>
</dbReference>
<organism evidence="1 2">
    <name type="scientific">Sediminispirochaeta smaragdinae (strain DSM 11293 / JCM 15392 / SEBR 4228)</name>
    <name type="common">Spirochaeta smaragdinae</name>
    <dbReference type="NCBI Taxonomy" id="573413"/>
    <lineage>
        <taxon>Bacteria</taxon>
        <taxon>Pseudomonadati</taxon>
        <taxon>Spirochaetota</taxon>
        <taxon>Spirochaetia</taxon>
        <taxon>Spirochaetales</taxon>
        <taxon>Spirochaetaceae</taxon>
        <taxon>Sediminispirochaeta</taxon>
    </lineage>
</organism>
<accession>E1R3G2</accession>
<proteinExistence type="predicted"/>
<evidence type="ECO:0000313" key="1">
    <source>
        <dbReference type="EMBL" id="ADK81593.1"/>
    </source>
</evidence>
<name>E1R3G2_SEDSS</name>
<sequence>MTEIRVEKLSTDEIDQAEVRERWEILAEEHQNTNQFDNYSSTLYKDPETGRIYYYEDQINEYSLWEVEEDDLLGNTKKDYEAFVSEQVSEWISNSDDPIMESIAWGHRDPDSIKADPEYTGECKVLVIGNYYGYQPIQWARDESGWEEITFDSAAQAQEWIDEEEDGIYYLSHNEAGRPDYYIIEA</sequence>
<evidence type="ECO:0000313" key="2">
    <source>
        <dbReference type="Proteomes" id="UP000002318"/>
    </source>
</evidence>
<dbReference type="HOGENOM" id="CLU_1453567_0_0_12"/>
<keyword evidence="2" id="KW-1185">Reference proteome</keyword>
<dbReference type="EMBL" id="CP002116">
    <property type="protein sequence ID" value="ADK81593.1"/>
    <property type="molecule type" value="Genomic_DNA"/>
</dbReference>
<reference evidence="1 2" key="1">
    <citation type="journal article" date="2010" name="Stand. Genomic Sci.">
        <title>Complete genome sequence of Spirochaeta smaragdinae type strain (SEBR 4228).</title>
        <authorList>
            <person name="Mavromatis K."/>
            <person name="Yasawong M."/>
            <person name="Chertkov O."/>
            <person name="Lapidus A."/>
            <person name="Lucas S."/>
            <person name="Nolan M."/>
            <person name="Del Rio T.G."/>
            <person name="Tice H."/>
            <person name="Cheng J.F."/>
            <person name="Pitluck S."/>
            <person name="Liolios K."/>
            <person name="Ivanova N."/>
            <person name="Tapia R."/>
            <person name="Han C."/>
            <person name="Bruce D."/>
            <person name="Goodwin L."/>
            <person name="Pati A."/>
            <person name="Chen A."/>
            <person name="Palaniappan K."/>
            <person name="Land M."/>
            <person name="Hauser L."/>
            <person name="Chang Y.J."/>
            <person name="Jeffries C.D."/>
            <person name="Detter J.C."/>
            <person name="Rohde M."/>
            <person name="Brambilla E."/>
            <person name="Spring S."/>
            <person name="Goker M."/>
            <person name="Sikorski J."/>
            <person name="Woyke T."/>
            <person name="Bristow J."/>
            <person name="Eisen J.A."/>
            <person name="Markowitz V."/>
            <person name="Hugenholtz P."/>
            <person name="Klenk H.P."/>
            <person name="Kyrpides N.C."/>
        </authorList>
    </citation>
    <scope>NUCLEOTIDE SEQUENCE [LARGE SCALE GENOMIC DNA]</scope>
    <source>
        <strain evidence="2">DSM 11293 / JCM 15392 / SEBR 4228</strain>
    </source>
</reference>
<dbReference type="Proteomes" id="UP000002318">
    <property type="component" value="Chromosome"/>
</dbReference>
<dbReference type="KEGG" id="ssm:Spirs_2480"/>
<dbReference type="STRING" id="573413.Spirs_2480"/>
<gene>
    <name evidence="1" type="ordered locus">Spirs_2480</name>
</gene>
<dbReference type="AlphaFoldDB" id="E1R3G2"/>